<proteinExistence type="predicted"/>
<dbReference type="EMBL" id="OZ019893">
    <property type="protein sequence ID" value="CAK9190199.1"/>
    <property type="molecule type" value="Genomic_DNA"/>
</dbReference>
<dbReference type="Proteomes" id="UP001497512">
    <property type="component" value="Chromosome 1"/>
</dbReference>
<dbReference type="Pfam" id="PF00085">
    <property type="entry name" value="Thioredoxin"/>
    <property type="match status" value="1"/>
</dbReference>
<evidence type="ECO:0000259" key="1">
    <source>
        <dbReference type="PROSITE" id="PS51352"/>
    </source>
</evidence>
<dbReference type="CDD" id="cd02947">
    <property type="entry name" value="TRX_family"/>
    <property type="match status" value="1"/>
</dbReference>
<sequence length="201" mass="22061">MVLVRPLCACRGLFSRRIPPLSSILTNSSSYRGLLFEFFGWRFGSNPLLPVVQAAVATRRSSASKAGRNAGQSGKRGDAVPPIAVVAAKSSAHFQRLMQEAKARTGGLAVVYFTSNFSDSCRLMSRAVNFLSTQYHDITFLRVDFDKAELQEAINAAGISDVPTFQFYKKGKVTAQMTGADPTKLKEMVAGSQYYAKYRKK</sequence>
<keyword evidence="3" id="KW-1185">Reference proteome</keyword>
<dbReference type="InterPro" id="IPR050620">
    <property type="entry name" value="Thioredoxin_H-type-like"/>
</dbReference>
<reference evidence="2 3" key="1">
    <citation type="submission" date="2024-02" db="EMBL/GenBank/DDBJ databases">
        <authorList>
            <consortium name="ELIXIR-Norway"/>
            <consortium name="Elixir Norway"/>
        </authorList>
    </citation>
    <scope>NUCLEOTIDE SEQUENCE [LARGE SCALE GENOMIC DNA]</scope>
</reference>
<dbReference type="PROSITE" id="PS51352">
    <property type="entry name" value="THIOREDOXIN_2"/>
    <property type="match status" value="1"/>
</dbReference>
<name>A0ABP0TA01_9BRYO</name>
<dbReference type="InterPro" id="IPR013766">
    <property type="entry name" value="Thioredoxin_domain"/>
</dbReference>
<gene>
    <name evidence="2" type="ORF">CSSPTR1EN2_LOCUS749</name>
</gene>
<evidence type="ECO:0000313" key="2">
    <source>
        <dbReference type="EMBL" id="CAK9190199.1"/>
    </source>
</evidence>
<dbReference type="InterPro" id="IPR036249">
    <property type="entry name" value="Thioredoxin-like_sf"/>
</dbReference>
<protein>
    <recommendedName>
        <fullName evidence="1">Thioredoxin domain-containing protein</fullName>
    </recommendedName>
</protein>
<accession>A0ABP0TA01</accession>
<evidence type="ECO:0000313" key="3">
    <source>
        <dbReference type="Proteomes" id="UP001497512"/>
    </source>
</evidence>
<feature type="domain" description="Thioredoxin" evidence="1">
    <location>
        <begin position="74"/>
        <end position="194"/>
    </location>
</feature>
<dbReference type="PANTHER" id="PTHR10438">
    <property type="entry name" value="THIOREDOXIN"/>
    <property type="match status" value="1"/>
</dbReference>
<organism evidence="2 3">
    <name type="scientific">Sphagnum troendelagicum</name>
    <dbReference type="NCBI Taxonomy" id="128251"/>
    <lineage>
        <taxon>Eukaryota</taxon>
        <taxon>Viridiplantae</taxon>
        <taxon>Streptophyta</taxon>
        <taxon>Embryophyta</taxon>
        <taxon>Bryophyta</taxon>
        <taxon>Sphagnophytina</taxon>
        <taxon>Sphagnopsida</taxon>
        <taxon>Sphagnales</taxon>
        <taxon>Sphagnaceae</taxon>
        <taxon>Sphagnum</taxon>
    </lineage>
</organism>
<dbReference type="SUPFAM" id="SSF52833">
    <property type="entry name" value="Thioredoxin-like"/>
    <property type="match status" value="1"/>
</dbReference>
<dbReference type="Gene3D" id="3.40.30.10">
    <property type="entry name" value="Glutaredoxin"/>
    <property type="match status" value="1"/>
</dbReference>
<dbReference type="PANTHER" id="PTHR10438:SF463">
    <property type="entry name" value="THIOREDOXIN"/>
    <property type="match status" value="1"/>
</dbReference>